<accession>A0A1V0B7T2</accession>
<dbReference type="STRING" id="1931241.BVH74_15005"/>
<organism evidence="3 4">
    <name type="scientific">Halopseudomonas phragmitis</name>
    <dbReference type="NCBI Taxonomy" id="1931241"/>
    <lineage>
        <taxon>Bacteria</taxon>
        <taxon>Pseudomonadati</taxon>
        <taxon>Pseudomonadota</taxon>
        <taxon>Gammaproteobacteria</taxon>
        <taxon>Pseudomonadales</taxon>
        <taxon>Pseudomonadaceae</taxon>
        <taxon>Halopseudomonas</taxon>
    </lineage>
</organism>
<keyword evidence="1" id="KW-1133">Transmembrane helix</keyword>
<dbReference type="InterPro" id="IPR013587">
    <property type="entry name" value="Nitrate/nitrite_sensing"/>
</dbReference>
<evidence type="ECO:0000313" key="4">
    <source>
        <dbReference type="Proteomes" id="UP000243488"/>
    </source>
</evidence>
<sequence>MSISFSMVIVLVVIALLSGVMLALHWRRQRQIRTAIARNLQQLRLLRELLAGFQRHRGLSQGLLAGDQSLRADQEAVRGQLDRVIAGAAEIDARHAEAWSGVIDHWSRLRQGRVADPVNNLQQHHLIIRNTIFLIEDIAAERDLGQGLTEFGYLPCIWREVVQAAEWAGQARALGVGIAAAQASSPEQRVRLRFLHQKIQQLSDTAFTALGRQPLPSELLDLSSCQRTVQELLSCMEQNLLNAERPGIEAKRYFQQATQAIDALLALVDGALAHVQQNQAKPIKPM</sequence>
<protein>
    <recommendedName>
        <fullName evidence="2">Nitrate/nitrite sensing protein domain-containing protein</fullName>
    </recommendedName>
</protein>
<dbReference type="KEGG" id="ppha:BVH74_15005"/>
<name>A0A1V0B7T2_9GAMM</name>
<evidence type="ECO:0000256" key="1">
    <source>
        <dbReference type="SAM" id="Phobius"/>
    </source>
</evidence>
<evidence type="ECO:0000313" key="3">
    <source>
        <dbReference type="EMBL" id="AQZ95979.1"/>
    </source>
</evidence>
<dbReference type="AlphaFoldDB" id="A0A1V0B7T2"/>
<keyword evidence="1" id="KW-0812">Transmembrane</keyword>
<dbReference type="EMBL" id="CP020100">
    <property type="protein sequence ID" value="AQZ95979.1"/>
    <property type="molecule type" value="Genomic_DNA"/>
</dbReference>
<keyword evidence="4" id="KW-1185">Reference proteome</keyword>
<feature type="domain" description="Nitrate/nitrite sensing protein" evidence="2">
    <location>
        <begin position="49"/>
        <end position="275"/>
    </location>
</feature>
<evidence type="ECO:0000259" key="2">
    <source>
        <dbReference type="Pfam" id="PF08376"/>
    </source>
</evidence>
<dbReference type="Proteomes" id="UP000243488">
    <property type="component" value="Chromosome"/>
</dbReference>
<keyword evidence="1" id="KW-0472">Membrane</keyword>
<reference evidence="3 4" key="1">
    <citation type="submission" date="2017-03" db="EMBL/GenBank/DDBJ databases">
        <title>Complete genome sequence of the novel DNRA strain Pseudomonas sp. S-6-2 isolated from Chinese polluted river sediment. Journal of Biotechnology.</title>
        <authorList>
            <person name="Li J."/>
            <person name="Xiang F."/>
            <person name="Wang L."/>
            <person name="Xi L."/>
            <person name="Liu J."/>
        </authorList>
    </citation>
    <scope>NUCLEOTIDE SEQUENCE [LARGE SCALE GENOMIC DNA]</scope>
    <source>
        <strain evidence="3 4">S-6-2</strain>
    </source>
</reference>
<dbReference type="Pfam" id="PF08376">
    <property type="entry name" value="NIT"/>
    <property type="match status" value="1"/>
</dbReference>
<feature type="transmembrane region" description="Helical" evidence="1">
    <location>
        <begin position="6"/>
        <end position="24"/>
    </location>
</feature>
<dbReference type="RefSeq" id="WP_080050872.1">
    <property type="nucleotide sequence ID" value="NZ_CP020100.1"/>
</dbReference>
<proteinExistence type="predicted"/>
<gene>
    <name evidence="3" type="ORF">BVH74_15005</name>
</gene>